<feature type="transmembrane region" description="Helical" evidence="1">
    <location>
        <begin position="117"/>
        <end position="137"/>
    </location>
</feature>
<dbReference type="STRING" id="749222.Nitsa_2084"/>
<feature type="transmembrane region" description="Helical" evidence="1">
    <location>
        <begin position="217"/>
        <end position="234"/>
    </location>
</feature>
<proteinExistence type="predicted"/>
<feature type="transmembrane region" description="Helical" evidence="1">
    <location>
        <begin position="6"/>
        <end position="23"/>
    </location>
</feature>
<feature type="transmembrane region" description="Helical" evidence="1">
    <location>
        <begin position="246"/>
        <end position="265"/>
    </location>
</feature>
<dbReference type="eggNOG" id="COG2995">
    <property type="taxonomic scope" value="Bacteria"/>
</dbReference>
<dbReference type="Proteomes" id="UP000008633">
    <property type="component" value="Chromosome"/>
</dbReference>
<reference evidence="2 3" key="1">
    <citation type="journal article" date="2011" name="Stand. Genomic Sci.">
        <title>Complete genome sequence of Nitratifractor salsuginis type strain (E9I37-1).</title>
        <authorList>
            <person name="Anderson I."/>
            <person name="Sikorski J."/>
            <person name="Zeytun A."/>
            <person name="Nolan M."/>
            <person name="Lapidus A."/>
            <person name="Lucas S."/>
            <person name="Hammon N."/>
            <person name="Deshpande S."/>
            <person name="Cheng J.F."/>
            <person name="Tapia R."/>
            <person name="Han C."/>
            <person name="Goodwin L."/>
            <person name="Pitluck S."/>
            <person name="Liolios K."/>
            <person name="Pagani I."/>
            <person name="Ivanova N."/>
            <person name="Huntemann M."/>
            <person name="Mavromatis K."/>
            <person name="Ovchinikova G."/>
            <person name="Pati A."/>
            <person name="Chen A."/>
            <person name="Palaniappan K."/>
            <person name="Land M."/>
            <person name="Hauser L."/>
            <person name="Brambilla E.M."/>
            <person name="Ngatchou-Djao O.D."/>
            <person name="Rohde M."/>
            <person name="Tindall B.J."/>
            <person name="Goker M."/>
            <person name="Detter J.C."/>
            <person name="Woyke T."/>
            <person name="Bristow J."/>
            <person name="Eisen J.A."/>
            <person name="Markowitz V."/>
            <person name="Hugenholtz P."/>
            <person name="Klenk H.P."/>
            <person name="Kyrpides N.C."/>
        </authorList>
    </citation>
    <scope>NUCLEOTIDE SEQUENCE [LARGE SCALE GENOMIC DNA]</scope>
    <source>
        <strain evidence="3">DSM 16511 / JCM 12458 / E9I37-1</strain>
    </source>
</reference>
<evidence type="ECO:0000256" key="1">
    <source>
        <dbReference type="SAM" id="Phobius"/>
    </source>
</evidence>
<evidence type="ECO:0000313" key="3">
    <source>
        <dbReference type="Proteomes" id="UP000008633"/>
    </source>
</evidence>
<keyword evidence="1" id="KW-0472">Membrane</keyword>
<evidence type="ECO:0000313" key="2">
    <source>
        <dbReference type="EMBL" id="ADV47325.1"/>
    </source>
</evidence>
<organism evidence="2 3">
    <name type="scientific">Nitratifractor salsuginis (strain DSM 16511 / JCM 12458 / E9I37-1)</name>
    <dbReference type="NCBI Taxonomy" id="749222"/>
    <lineage>
        <taxon>Bacteria</taxon>
        <taxon>Pseudomonadati</taxon>
        <taxon>Campylobacterota</taxon>
        <taxon>Epsilonproteobacteria</taxon>
        <taxon>Campylobacterales</taxon>
        <taxon>Sulfurovaceae</taxon>
        <taxon>Nitratifractor</taxon>
    </lineage>
</organism>
<dbReference type="EMBL" id="CP002452">
    <property type="protein sequence ID" value="ADV47325.1"/>
    <property type="molecule type" value="Genomic_DNA"/>
</dbReference>
<dbReference type="AlphaFoldDB" id="E6X3B2"/>
<keyword evidence="1" id="KW-1133">Transmembrane helix</keyword>
<feature type="transmembrane region" description="Helical" evidence="1">
    <location>
        <begin position="91"/>
        <end position="111"/>
    </location>
</feature>
<feature type="transmembrane region" description="Helical" evidence="1">
    <location>
        <begin position="173"/>
        <end position="197"/>
    </location>
</feature>
<dbReference type="InterPro" id="IPR007498">
    <property type="entry name" value="PqiA-like"/>
</dbReference>
<accession>E6X3B2</accession>
<dbReference type="KEGG" id="nsa:Nitsa_2084"/>
<dbReference type="RefSeq" id="WP_013555010.1">
    <property type="nucleotide sequence ID" value="NC_014935.1"/>
</dbReference>
<protein>
    <submittedName>
        <fullName evidence="2">Paraquat-inducible protein A</fullName>
    </submittedName>
</protein>
<dbReference type="OrthoDB" id="5372500at2"/>
<dbReference type="HOGENOM" id="CLU_1007728_0_0_7"/>
<keyword evidence="3" id="KW-1185">Reference proteome</keyword>
<sequence>MKWQTILGLIWTAALVVTMAWLGKEGYRAAIAYEQASAESAKMMEAEQVAQSRLKDLASTLTFGMVKNDLREKLQRLEAQQEQARQKARRIVLWFAGTALSALVSAFFLPIRLATGLLSVAALIALINGLITPILMVTVHKNVEYLGDVVLSFESKGILGSVAKLFHEGNWPIAGVILLFSVLLPALKTLSLLFVSLYETRPFAAKMVRFFKHLGKWSMLDVFVVALLLVFLTSRGTDVSRAEAEIGIYFFLAYVILSLAASLAAEKMLEGVRSEE</sequence>
<keyword evidence="1" id="KW-0812">Transmembrane</keyword>
<name>E6X3B2_NITSE</name>
<gene>
    <name evidence="2" type="ordered locus">Nitsa_2084</name>
</gene>
<reference evidence="3" key="2">
    <citation type="submission" date="2011-01" db="EMBL/GenBank/DDBJ databases">
        <title>The complete genome of Nitratifractor salsuginis DSM 16511.</title>
        <authorList>
            <consortium name="US DOE Joint Genome Institute (JGI-PGF)"/>
            <person name="Lucas S."/>
            <person name="Copeland A."/>
            <person name="Lapidus A."/>
            <person name="Bruce D."/>
            <person name="Goodwin L."/>
            <person name="Pitluck S."/>
            <person name="Kyrpides N."/>
            <person name="Mavromatis K."/>
            <person name="Ivanova N."/>
            <person name="Mikhailova N."/>
            <person name="Zeytun A."/>
            <person name="Detter J.C."/>
            <person name="Tapia R."/>
            <person name="Han C."/>
            <person name="Land M."/>
            <person name="Hauser L."/>
            <person name="Markowitz V."/>
            <person name="Cheng J.-F."/>
            <person name="Hugenholtz P."/>
            <person name="Woyke T."/>
            <person name="Wu D."/>
            <person name="Tindall B."/>
            <person name="Schuetze A."/>
            <person name="Brambilla E."/>
            <person name="Klenk H.-P."/>
            <person name="Eisen J.A."/>
        </authorList>
    </citation>
    <scope>NUCLEOTIDE SEQUENCE [LARGE SCALE GENOMIC DNA]</scope>
    <source>
        <strain evidence="3">DSM 16511 / JCM 12458 / E9I37-1</strain>
    </source>
</reference>
<dbReference type="Pfam" id="PF04403">
    <property type="entry name" value="PqiA"/>
    <property type="match status" value="1"/>
</dbReference>